<evidence type="ECO:0000313" key="4">
    <source>
        <dbReference type="Proteomes" id="UP000010953"/>
    </source>
</evidence>
<dbReference type="SUPFAM" id="SSF48452">
    <property type="entry name" value="TPR-like"/>
    <property type="match status" value="1"/>
</dbReference>
<gene>
    <name evidence="3" type="ORF">C943_04170</name>
</gene>
<dbReference type="InterPro" id="IPR054283">
    <property type="entry name" value="DUF7017"/>
</dbReference>
<protein>
    <submittedName>
        <fullName evidence="3">Uncharacterized protein</fullName>
    </submittedName>
</protein>
<dbReference type="InParanoid" id="M7Y9K6"/>
<comment type="caution">
    <text evidence="3">The sequence shown here is derived from an EMBL/GenBank/DDBJ whole genome shotgun (WGS) entry which is preliminary data.</text>
</comment>
<dbReference type="STRING" id="1239962.C943_04170"/>
<feature type="domain" description="TOTE conflict systems S1/CSD-like" evidence="2">
    <location>
        <begin position="362"/>
        <end position="424"/>
    </location>
</feature>
<dbReference type="EMBL" id="AMZY02000008">
    <property type="protein sequence ID" value="EMS33851.1"/>
    <property type="molecule type" value="Genomic_DNA"/>
</dbReference>
<dbReference type="Gene3D" id="1.25.40.10">
    <property type="entry name" value="Tetratricopeptide repeat domain"/>
    <property type="match status" value="1"/>
</dbReference>
<dbReference type="Pfam" id="PF22708">
    <property type="entry name" value="S1CSD-TOTE-1"/>
    <property type="match status" value="1"/>
</dbReference>
<dbReference type="Pfam" id="PF22860">
    <property type="entry name" value="DUF7017"/>
    <property type="match status" value="1"/>
</dbReference>
<evidence type="ECO:0000313" key="3">
    <source>
        <dbReference type="EMBL" id="EMS33851.1"/>
    </source>
</evidence>
<feature type="domain" description="TOTE conflict systems S1/CSD-like" evidence="1">
    <location>
        <begin position="441"/>
        <end position="499"/>
    </location>
</feature>
<keyword evidence="4" id="KW-1185">Reference proteome</keyword>
<evidence type="ECO:0000259" key="1">
    <source>
        <dbReference type="Pfam" id="PF22707"/>
    </source>
</evidence>
<reference evidence="3" key="1">
    <citation type="submission" date="2013-01" db="EMBL/GenBank/DDBJ databases">
        <title>Genome assembly of Mariniradius saccharolyticus AK6.</title>
        <authorList>
            <person name="Vaidya B."/>
            <person name="Khatri I."/>
            <person name="Tanuku N.R.S."/>
            <person name="Subramanian S."/>
            <person name="Pinnaka A."/>
        </authorList>
    </citation>
    <scope>NUCLEOTIDE SEQUENCE [LARGE SCALE GENOMIC DNA]</scope>
    <source>
        <strain evidence="3">AK6</strain>
    </source>
</reference>
<dbReference type="Proteomes" id="UP000010953">
    <property type="component" value="Unassembled WGS sequence"/>
</dbReference>
<organism evidence="3 4">
    <name type="scientific">Mariniradius saccharolyticus AK6</name>
    <dbReference type="NCBI Taxonomy" id="1239962"/>
    <lineage>
        <taxon>Bacteria</taxon>
        <taxon>Pseudomonadati</taxon>
        <taxon>Bacteroidota</taxon>
        <taxon>Cytophagia</taxon>
        <taxon>Cytophagales</taxon>
        <taxon>Cyclobacteriaceae</taxon>
        <taxon>Mariniradius</taxon>
    </lineage>
</organism>
<dbReference type="AlphaFoldDB" id="M7Y9K6"/>
<dbReference type="OrthoDB" id="6196244at2"/>
<sequence length="499" mass="57474">MPSKEIKELRQSGRLQEALEMARAEFDADPGNIWTKRNLSWVYYEYLKASTETAHHDDFVQWLQQMVELELPEDEKMLFDSLAFQVGKMVFALLREEPIPVQKIQHLAELIRPFHFTKPSDAYSFILKGFHKGLKDTGYYGDFIDWWGFENLSSKDYLKETLPDGKEMMAMAEQVFISYAKYLLPKRDAHGEVHFDADKAHRFIPQLEALAEAHPGYQYPPYFQAKLLLALGDKEDMLSALIPFARKKQNDFWVWEILAEAVQSDPEKVFSCHCRALLCNSPEEMLVGARQKMAEGMILRGLYDEAKTEIEQILKVKETQGHKVPAIVSNWMAQPWYAASKSLGSNKSFYRTHTQEAEDVLFGDLAEELVFVEFVNSDKGMLNFIASEDKFGFFKFDRFLKKVHPGEVLSVRFNNGAKGGRYTVLTCKKSSNEAFKSQFQKELVGTVKIKPGTAFGFLGDAYIHSSLVEKYKLVDGQNFKGQIRKTYDSKKEKWGWKLI</sequence>
<dbReference type="Pfam" id="PF22707">
    <property type="entry name" value="S1CSD-TOTE-2"/>
    <property type="match status" value="1"/>
</dbReference>
<evidence type="ECO:0000259" key="2">
    <source>
        <dbReference type="Pfam" id="PF22708"/>
    </source>
</evidence>
<dbReference type="InterPro" id="IPR011990">
    <property type="entry name" value="TPR-like_helical_dom_sf"/>
</dbReference>
<dbReference type="RefSeq" id="WP_008625915.1">
    <property type="nucleotide sequence ID" value="NZ_AMZY02000008.1"/>
</dbReference>
<dbReference type="eggNOG" id="COG0457">
    <property type="taxonomic scope" value="Bacteria"/>
</dbReference>
<accession>M7Y9K6</accession>
<dbReference type="InterPro" id="IPR054427">
    <property type="entry name" value="S1CSD-TOTE-2"/>
</dbReference>
<dbReference type="InterPro" id="IPR054426">
    <property type="entry name" value="S1CSD-TOTE-1"/>
</dbReference>
<name>M7Y9K6_9BACT</name>
<proteinExistence type="predicted"/>